<feature type="transmembrane region" description="Helical" evidence="7">
    <location>
        <begin position="7"/>
        <end position="26"/>
    </location>
</feature>
<comment type="caution">
    <text evidence="9">The sequence shown here is derived from an EMBL/GenBank/DDBJ whole genome shotgun (WGS) entry which is preliminary data.</text>
</comment>
<dbReference type="SUPFAM" id="SSF141523">
    <property type="entry name" value="L,D-transpeptidase catalytic domain-like"/>
    <property type="match status" value="1"/>
</dbReference>
<evidence type="ECO:0000256" key="3">
    <source>
        <dbReference type="ARBA" id="ARBA00022960"/>
    </source>
</evidence>
<keyword evidence="2" id="KW-0808">Transferase</keyword>
<evidence type="ECO:0000256" key="7">
    <source>
        <dbReference type="SAM" id="Phobius"/>
    </source>
</evidence>
<evidence type="ECO:0000256" key="5">
    <source>
        <dbReference type="ARBA" id="ARBA00023316"/>
    </source>
</evidence>
<dbReference type="InterPro" id="IPR005490">
    <property type="entry name" value="LD_TPept_cat_dom"/>
</dbReference>
<accession>A0A1F4UXG4</accession>
<evidence type="ECO:0000256" key="1">
    <source>
        <dbReference type="ARBA" id="ARBA00004752"/>
    </source>
</evidence>
<dbReference type="Gene3D" id="2.40.440.10">
    <property type="entry name" value="L,D-transpeptidase catalytic domain-like"/>
    <property type="match status" value="1"/>
</dbReference>
<keyword evidence="5 6" id="KW-0961">Cell wall biogenesis/degradation</keyword>
<keyword evidence="4 6" id="KW-0573">Peptidoglycan synthesis</keyword>
<dbReference type="CDD" id="cd16913">
    <property type="entry name" value="YkuD_like"/>
    <property type="match status" value="1"/>
</dbReference>
<organism evidence="9 10">
    <name type="scientific">candidate division WWE3 bacterium RIFCSPLOWO2_01_FULL_37_15</name>
    <dbReference type="NCBI Taxonomy" id="1802622"/>
    <lineage>
        <taxon>Bacteria</taxon>
        <taxon>Katanobacteria</taxon>
    </lineage>
</organism>
<dbReference type="Proteomes" id="UP000177458">
    <property type="component" value="Unassembled WGS sequence"/>
</dbReference>
<proteinExistence type="predicted"/>
<keyword evidence="7" id="KW-0472">Membrane</keyword>
<evidence type="ECO:0000259" key="8">
    <source>
        <dbReference type="PROSITE" id="PS52029"/>
    </source>
</evidence>
<dbReference type="Pfam" id="PF03734">
    <property type="entry name" value="YkuD"/>
    <property type="match status" value="1"/>
</dbReference>
<keyword evidence="7" id="KW-0812">Transmembrane</keyword>
<dbReference type="InterPro" id="IPR038063">
    <property type="entry name" value="Transpep_catalytic_dom"/>
</dbReference>
<evidence type="ECO:0000256" key="2">
    <source>
        <dbReference type="ARBA" id="ARBA00022679"/>
    </source>
</evidence>
<reference evidence="9 10" key="1">
    <citation type="journal article" date="2016" name="Nat. Commun.">
        <title>Thousands of microbial genomes shed light on interconnected biogeochemical processes in an aquifer system.</title>
        <authorList>
            <person name="Anantharaman K."/>
            <person name="Brown C.T."/>
            <person name="Hug L.A."/>
            <person name="Sharon I."/>
            <person name="Castelle C.J."/>
            <person name="Probst A.J."/>
            <person name="Thomas B.C."/>
            <person name="Singh A."/>
            <person name="Wilkins M.J."/>
            <person name="Karaoz U."/>
            <person name="Brodie E.L."/>
            <person name="Williams K.H."/>
            <person name="Hubbard S.S."/>
            <person name="Banfield J.F."/>
        </authorList>
    </citation>
    <scope>NUCLEOTIDE SEQUENCE [LARGE SCALE GENOMIC DNA]</scope>
</reference>
<name>A0A1F4UXG4_UNCKA</name>
<feature type="active site" description="Nucleophile" evidence="6">
    <location>
        <position position="187"/>
    </location>
</feature>
<dbReference type="PANTHER" id="PTHR30582">
    <property type="entry name" value="L,D-TRANSPEPTIDASE"/>
    <property type="match status" value="1"/>
</dbReference>
<comment type="pathway">
    <text evidence="1 6">Cell wall biogenesis; peptidoglycan biosynthesis.</text>
</comment>
<keyword evidence="3 6" id="KW-0133">Cell shape</keyword>
<dbReference type="GO" id="GO:0018104">
    <property type="term" value="P:peptidoglycan-protein cross-linking"/>
    <property type="evidence" value="ECO:0007669"/>
    <property type="project" value="TreeGrafter"/>
</dbReference>
<evidence type="ECO:0000256" key="6">
    <source>
        <dbReference type="PROSITE-ProRule" id="PRU01373"/>
    </source>
</evidence>
<dbReference type="GO" id="GO:0008360">
    <property type="term" value="P:regulation of cell shape"/>
    <property type="evidence" value="ECO:0007669"/>
    <property type="project" value="UniProtKB-UniRule"/>
</dbReference>
<dbReference type="PANTHER" id="PTHR30582:SF2">
    <property type="entry name" value="L,D-TRANSPEPTIDASE YCIB-RELATED"/>
    <property type="match status" value="1"/>
</dbReference>
<dbReference type="GO" id="GO:0071972">
    <property type="term" value="F:peptidoglycan L,D-transpeptidase activity"/>
    <property type="evidence" value="ECO:0007669"/>
    <property type="project" value="TreeGrafter"/>
</dbReference>
<dbReference type="GO" id="GO:0071555">
    <property type="term" value="P:cell wall organization"/>
    <property type="evidence" value="ECO:0007669"/>
    <property type="project" value="UniProtKB-UniRule"/>
</dbReference>
<protein>
    <recommendedName>
        <fullName evidence="8">L,D-TPase catalytic domain-containing protein</fullName>
    </recommendedName>
</protein>
<dbReference type="GO" id="GO:0016740">
    <property type="term" value="F:transferase activity"/>
    <property type="evidence" value="ECO:0007669"/>
    <property type="project" value="UniProtKB-KW"/>
</dbReference>
<dbReference type="EMBL" id="MEVF01000017">
    <property type="protein sequence ID" value="OGC49629.1"/>
    <property type="molecule type" value="Genomic_DNA"/>
</dbReference>
<gene>
    <name evidence="9" type="ORF">A3A69_00120</name>
</gene>
<feature type="active site" description="Proton donor/acceptor" evidence="6">
    <location>
        <position position="171"/>
    </location>
</feature>
<dbReference type="AlphaFoldDB" id="A0A1F4UXG4"/>
<dbReference type="InterPro" id="IPR050979">
    <property type="entry name" value="LD-transpeptidase"/>
</dbReference>
<keyword evidence="7" id="KW-1133">Transmembrane helix</keyword>
<dbReference type="UniPathway" id="UPA00219"/>
<evidence type="ECO:0000313" key="10">
    <source>
        <dbReference type="Proteomes" id="UP000177458"/>
    </source>
</evidence>
<evidence type="ECO:0000313" key="9">
    <source>
        <dbReference type="EMBL" id="OGC49629.1"/>
    </source>
</evidence>
<feature type="domain" description="L,D-TPase catalytic" evidence="8">
    <location>
        <begin position="86"/>
        <end position="226"/>
    </location>
</feature>
<evidence type="ECO:0000256" key="4">
    <source>
        <dbReference type="ARBA" id="ARBA00022984"/>
    </source>
</evidence>
<dbReference type="PROSITE" id="PS52029">
    <property type="entry name" value="LD_TPASE"/>
    <property type="match status" value="1"/>
</dbReference>
<sequence length="231" mass="26682">MKFFGKQIHILAISIAIATIIVVYFYQNILPSRFPNQHQPKETDITSDFYDPFDTVGIWHGVSADSVKLADKPTDTKVLGQKTGNKRIEIDLTNQRLYAFENDQKIYDFLISSGLYDWTPRGNFRIWIKLRYTKMAGGNKALGTYYYLPNVPYTMYFYNDQVPAWRGFGLHGTYWHNDFGRPKSHGCVNLRTEDAEKLFYWAEPQLNGKSSIRASSDNPGTEIVIYGKYKS</sequence>
<dbReference type="GO" id="GO:0005576">
    <property type="term" value="C:extracellular region"/>
    <property type="evidence" value="ECO:0007669"/>
    <property type="project" value="TreeGrafter"/>
</dbReference>